<dbReference type="PIRSF" id="PIRSF036426">
    <property type="entry name" value="Sirohaem_synth"/>
    <property type="match status" value="1"/>
</dbReference>
<dbReference type="InterPro" id="IPR035996">
    <property type="entry name" value="4pyrrol_Methylase_sf"/>
</dbReference>
<dbReference type="InterPro" id="IPR000878">
    <property type="entry name" value="4pyrrol_Mease"/>
</dbReference>
<comment type="caution">
    <text evidence="13">The sequence shown here is derived from an EMBL/GenBank/DDBJ whole genome shotgun (WGS) entry which is preliminary data.</text>
</comment>
<dbReference type="Gene3D" id="3.40.1010.10">
    <property type="entry name" value="Cobalt-precorrin-4 Transmethylase, Domain 1"/>
    <property type="match status" value="1"/>
</dbReference>
<protein>
    <submittedName>
        <fullName evidence="13">Uroporphyrinogen-III C-methyltransferase</fullName>
        <ecNumber evidence="13">2.1.1.107</ecNumber>
    </submittedName>
</protein>
<keyword evidence="2" id="KW-0169">Cobalamin biosynthesis</keyword>
<keyword evidence="3 13" id="KW-0489">Methyltransferase</keyword>
<evidence type="ECO:0000256" key="1">
    <source>
        <dbReference type="ARBA" id="ARBA00005010"/>
    </source>
</evidence>
<dbReference type="SUPFAM" id="SSF53790">
    <property type="entry name" value="Tetrapyrrole methylase"/>
    <property type="match status" value="1"/>
</dbReference>
<dbReference type="RefSeq" id="WP_207274570.1">
    <property type="nucleotide sequence ID" value="NZ_JAFMPK010000027.1"/>
</dbReference>
<evidence type="ECO:0000313" key="13">
    <source>
        <dbReference type="EMBL" id="MBO0608596.1"/>
    </source>
</evidence>
<keyword evidence="7" id="KW-0520">NAD</keyword>
<feature type="domain" description="Tetrapyrrole methylase" evidence="12">
    <location>
        <begin position="194"/>
        <end position="406"/>
    </location>
</feature>
<dbReference type="NCBIfam" id="NF004790">
    <property type="entry name" value="PRK06136.1"/>
    <property type="match status" value="1"/>
</dbReference>
<keyword evidence="9" id="KW-0627">Porphyrin biosynthesis</keyword>
<evidence type="ECO:0000256" key="10">
    <source>
        <dbReference type="ARBA" id="ARBA00023268"/>
    </source>
</evidence>
<dbReference type="Proteomes" id="UP000664617">
    <property type="component" value="Unassembled WGS sequence"/>
</dbReference>
<dbReference type="InterPro" id="IPR012409">
    <property type="entry name" value="Sirohaem_synth"/>
</dbReference>
<keyword evidence="8" id="KW-0456">Lyase</keyword>
<dbReference type="Pfam" id="PF13241">
    <property type="entry name" value="NAD_binding_7"/>
    <property type="match status" value="1"/>
</dbReference>
<organism evidence="13 14">
    <name type="scientific">Myceligenerans salitolerans</name>
    <dbReference type="NCBI Taxonomy" id="1230528"/>
    <lineage>
        <taxon>Bacteria</taxon>
        <taxon>Bacillati</taxon>
        <taxon>Actinomycetota</taxon>
        <taxon>Actinomycetes</taxon>
        <taxon>Micrococcales</taxon>
        <taxon>Promicromonosporaceae</taxon>
        <taxon>Myceligenerans</taxon>
    </lineage>
</organism>
<evidence type="ECO:0000256" key="7">
    <source>
        <dbReference type="ARBA" id="ARBA00023027"/>
    </source>
</evidence>
<dbReference type="NCBIfam" id="TIGR01470">
    <property type="entry name" value="cysG_Nterm"/>
    <property type="match status" value="1"/>
</dbReference>
<keyword evidence="5" id="KW-0949">S-adenosyl-L-methionine</keyword>
<evidence type="ECO:0000256" key="9">
    <source>
        <dbReference type="ARBA" id="ARBA00023244"/>
    </source>
</evidence>
<accession>A0ABS3I7I2</accession>
<dbReference type="EMBL" id="JAFMPK010000027">
    <property type="protein sequence ID" value="MBO0608596.1"/>
    <property type="molecule type" value="Genomic_DNA"/>
</dbReference>
<dbReference type="CDD" id="cd11642">
    <property type="entry name" value="SUMT"/>
    <property type="match status" value="1"/>
</dbReference>
<keyword evidence="4 13" id="KW-0808">Transferase</keyword>
<dbReference type="InterPro" id="IPR014777">
    <property type="entry name" value="4pyrrole_Mease_sub1"/>
</dbReference>
<dbReference type="GO" id="GO:0032259">
    <property type="term" value="P:methylation"/>
    <property type="evidence" value="ECO:0007669"/>
    <property type="project" value="UniProtKB-KW"/>
</dbReference>
<gene>
    <name evidence="13" type="primary">cobA</name>
    <name evidence="13" type="ORF">J0911_06070</name>
</gene>
<sequence length="439" mass="44981">MAETSGPDGFPYPLGLRVAGRLVVVVGGGPVAARRARGLVDAGARVRVIAPELCEDLAALVAGAETGPADGAAEWVRREYRTGDLAEAWLAHTATGDRSTDRQVADDAEALRVFCVTAGDAGAGTAWTPAVARVRLHGAGLTEEITVAVHAGRDPRRAQAIRSEVQAQLESGELPIRRRRPVASAGATVRPGRVALVGGGPGEAGLISVRGRSLLARADVVVADRLGPRSLLDELAPDVQVVEVGKTAGNHPVPQDEINRILVQHATAGRNVVRLKGGDPYVFGRGGEELAACLDAGIETEVVPGVTSAVSVPAAVGIPLTHRGVARGFSVLTGHDALQAKGPAADGAGVAGGPDHTLVLLMGVSRLAETAAALVTGERRADTPVAVVEDGYGPRQRVTVGTLADIADRAAQAEVRPPAVVVVGDVVRLAPAWHDRPAG</sequence>
<dbReference type="InterPro" id="IPR006366">
    <property type="entry name" value="CobA/CysG_C"/>
</dbReference>
<dbReference type="Gene3D" id="3.40.50.720">
    <property type="entry name" value="NAD(P)-binding Rossmann-like Domain"/>
    <property type="match status" value="1"/>
</dbReference>
<dbReference type="GO" id="GO:0004851">
    <property type="term" value="F:uroporphyrin-III C-methyltransferase activity"/>
    <property type="evidence" value="ECO:0007669"/>
    <property type="project" value="UniProtKB-EC"/>
</dbReference>
<dbReference type="Gene3D" id="3.30.950.10">
    <property type="entry name" value="Methyltransferase, Cobalt-precorrin-4 Transmethylase, Domain 2"/>
    <property type="match status" value="1"/>
</dbReference>
<evidence type="ECO:0000313" key="14">
    <source>
        <dbReference type="Proteomes" id="UP000664617"/>
    </source>
</evidence>
<dbReference type="InterPro" id="IPR050161">
    <property type="entry name" value="Siro_Cobalamin_biosynth"/>
</dbReference>
<proteinExistence type="predicted"/>
<keyword evidence="6" id="KW-0560">Oxidoreductase</keyword>
<dbReference type="NCBIfam" id="TIGR01469">
    <property type="entry name" value="cobA_cysG_Cterm"/>
    <property type="match status" value="1"/>
</dbReference>
<dbReference type="PANTHER" id="PTHR45790:SF3">
    <property type="entry name" value="S-ADENOSYL-L-METHIONINE-DEPENDENT UROPORPHYRINOGEN III METHYLTRANSFERASE, CHLOROPLASTIC"/>
    <property type="match status" value="1"/>
</dbReference>
<dbReference type="SUPFAM" id="SSF51735">
    <property type="entry name" value="NAD(P)-binding Rossmann-fold domains"/>
    <property type="match status" value="1"/>
</dbReference>
<evidence type="ECO:0000256" key="3">
    <source>
        <dbReference type="ARBA" id="ARBA00022603"/>
    </source>
</evidence>
<dbReference type="InterPro" id="IPR036291">
    <property type="entry name" value="NAD(P)-bd_dom_sf"/>
</dbReference>
<dbReference type="InterPro" id="IPR014776">
    <property type="entry name" value="4pyrrole_Mease_sub2"/>
</dbReference>
<evidence type="ECO:0000256" key="11">
    <source>
        <dbReference type="ARBA" id="ARBA00047561"/>
    </source>
</evidence>
<comment type="pathway">
    <text evidence="1">Porphyrin-containing compound metabolism; siroheme biosynthesis; sirohydrochlorin from precorrin-2: step 1/1.</text>
</comment>
<name>A0ABS3I7I2_9MICO</name>
<comment type="catalytic activity">
    <reaction evidence="11">
        <text>precorrin-2 + NAD(+) = sirohydrochlorin + NADH + 2 H(+)</text>
        <dbReference type="Rhea" id="RHEA:15613"/>
        <dbReference type="ChEBI" id="CHEBI:15378"/>
        <dbReference type="ChEBI" id="CHEBI:57540"/>
        <dbReference type="ChEBI" id="CHEBI:57945"/>
        <dbReference type="ChEBI" id="CHEBI:58351"/>
        <dbReference type="ChEBI" id="CHEBI:58827"/>
        <dbReference type="EC" id="1.3.1.76"/>
    </reaction>
</comment>
<dbReference type="PANTHER" id="PTHR45790">
    <property type="entry name" value="SIROHEME SYNTHASE-RELATED"/>
    <property type="match status" value="1"/>
</dbReference>
<evidence type="ECO:0000256" key="2">
    <source>
        <dbReference type="ARBA" id="ARBA00022573"/>
    </source>
</evidence>
<keyword evidence="10" id="KW-0511">Multifunctional enzyme</keyword>
<evidence type="ECO:0000256" key="4">
    <source>
        <dbReference type="ARBA" id="ARBA00022679"/>
    </source>
</evidence>
<evidence type="ECO:0000256" key="5">
    <source>
        <dbReference type="ARBA" id="ARBA00022691"/>
    </source>
</evidence>
<dbReference type="EC" id="2.1.1.107" evidence="13"/>
<evidence type="ECO:0000256" key="8">
    <source>
        <dbReference type="ARBA" id="ARBA00023239"/>
    </source>
</evidence>
<evidence type="ECO:0000256" key="6">
    <source>
        <dbReference type="ARBA" id="ARBA00023002"/>
    </source>
</evidence>
<dbReference type="Pfam" id="PF00590">
    <property type="entry name" value="TP_methylase"/>
    <property type="match status" value="1"/>
</dbReference>
<keyword evidence="14" id="KW-1185">Reference proteome</keyword>
<reference evidence="14" key="2">
    <citation type="submission" date="2023-07" db="EMBL/GenBank/DDBJ databases">
        <title>Myceligenerans salitolerans sp. nov., a halotolerant actinomycete isolated from a salt lake in Xinjiang, China.</title>
        <authorList>
            <person name="Guan T."/>
        </authorList>
    </citation>
    <scope>NUCLEOTIDE SEQUENCE [LARGE SCALE GENOMIC DNA]</scope>
    <source>
        <strain evidence="14">XHU 5031</strain>
    </source>
</reference>
<evidence type="ECO:0000259" key="12">
    <source>
        <dbReference type="Pfam" id="PF00590"/>
    </source>
</evidence>
<reference evidence="13 14" key="1">
    <citation type="submission" date="2021-03" db="EMBL/GenBank/DDBJ databases">
        <authorList>
            <person name="Xin L."/>
        </authorList>
    </citation>
    <scope>NUCLEOTIDE SEQUENCE [LARGE SCALE GENOMIC DNA]</scope>
    <source>
        <strain evidence="13 14">XHU 5031</strain>
    </source>
</reference>
<dbReference type="InterPro" id="IPR006367">
    <property type="entry name" value="Sirohaem_synthase_N"/>
</dbReference>